<accession>A0A9N7V6M4</accession>
<proteinExistence type="predicted"/>
<reference evidence="1" key="1">
    <citation type="submission" date="2020-03" db="EMBL/GenBank/DDBJ databases">
        <authorList>
            <person name="Weist P."/>
        </authorList>
    </citation>
    <scope>NUCLEOTIDE SEQUENCE</scope>
</reference>
<sequence length="314" mass="33981">QWRPGIVSQEIRGAKEERGRLLHVMEAGGFGTLTSHQVENGPSSRCDCLCCRRLGSDEQISLTPLSGGLQVGAGVMEELRQQEANLTRGGRGIDKQRETWEIFAKLEVPDKVVSFRDAATLGDPDSESGRELHWHPDKDQCGAGAGGARLCGGSTLQDHWLSGAPERRERGEKSAGSLSIFSVEEAVLFAPGLPARTAPMNSDKNVYLGRDKGIMRKRALLLRKGCSFEITSVDSAAFVAGRCQSPCYCQNQMLILGSNCNPPGPECRGLLPLGLPWAPVTSYDYDFLADCLSDSSSLTDNQSEPGLKCYCMGK</sequence>
<gene>
    <name evidence="1" type="ORF">PLEPLA_LOCUS31471</name>
</gene>
<protein>
    <submittedName>
        <fullName evidence="1">Uncharacterized protein</fullName>
    </submittedName>
</protein>
<dbReference type="AlphaFoldDB" id="A0A9N7V6M4"/>
<keyword evidence="2" id="KW-1185">Reference proteome</keyword>
<name>A0A9N7V6M4_PLEPL</name>
<evidence type="ECO:0000313" key="2">
    <source>
        <dbReference type="Proteomes" id="UP001153269"/>
    </source>
</evidence>
<feature type="non-terminal residue" evidence="1">
    <location>
        <position position="314"/>
    </location>
</feature>
<organism evidence="1 2">
    <name type="scientific">Pleuronectes platessa</name>
    <name type="common">European plaice</name>
    <dbReference type="NCBI Taxonomy" id="8262"/>
    <lineage>
        <taxon>Eukaryota</taxon>
        <taxon>Metazoa</taxon>
        <taxon>Chordata</taxon>
        <taxon>Craniata</taxon>
        <taxon>Vertebrata</taxon>
        <taxon>Euteleostomi</taxon>
        <taxon>Actinopterygii</taxon>
        <taxon>Neopterygii</taxon>
        <taxon>Teleostei</taxon>
        <taxon>Neoteleostei</taxon>
        <taxon>Acanthomorphata</taxon>
        <taxon>Carangaria</taxon>
        <taxon>Pleuronectiformes</taxon>
        <taxon>Pleuronectoidei</taxon>
        <taxon>Pleuronectidae</taxon>
        <taxon>Pleuronectes</taxon>
    </lineage>
</organism>
<dbReference type="Proteomes" id="UP001153269">
    <property type="component" value="Unassembled WGS sequence"/>
</dbReference>
<dbReference type="EMBL" id="CADEAL010003179">
    <property type="protein sequence ID" value="CAB1443755.1"/>
    <property type="molecule type" value="Genomic_DNA"/>
</dbReference>
<comment type="caution">
    <text evidence="1">The sequence shown here is derived from an EMBL/GenBank/DDBJ whole genome shotgun (WGS) entry which is preliminary data.</text>
</comment>
<evidence type="ECO:0000313" key="1">
    <source>
        <dbReference type="EMBL" id="CAB1443755.1"/>
    </source>
</evidence>